<evidence type="ECO:0000313" key="5">
    <source>
        <dbReference type="EMBL" id="VDM65336.1"/>
    </source>
</evidence>
<keyword evidence="4" id="KW-0560">Oxidoreductase</keyword>
<dbReference type="GO" id="GO:0005506">
    <property type="term" value="F:iron ion binding"/>
    <property type="evidence" value="ECO:0007669"/>
    <property type="project" value="InterPro"/>
</dbReference>
<dbReference type="EMBL" id="UYYB01000526">
    <property type="protein sequence ID" value="VDM65336.1"/>
    <property type="molecule type" value="Genomic_DNA"/>
</dbReference>
<evidence type="ECO:0000256" key="4">
    <source>
        <dbReference type="ARBA" id="ARBA00023033"/>
    </source>
</evidence>
<dbReference type="OrthoDB" id="5857440at2759"/>
<dbReference type="InterPro" id="IPR036396">
    <property type="entry name" value="Cyt_P450_sf"/>
</dbReference>
<dbReference type="Pfam" id="PF00067">
    <property type="entry name" value="p450"/>
    <property type="match status" value="1"/>
</dbReference>
<sequence>MVWYDANGTYHKLGNRTGCYDQAWSRDRWVPMLLDYLRNGMGVIMSNGKVWMDHRRFTLQTLRDFGFGKNIMEEKIMEEFNLKFEEVDAEIQRSGSSIVDPFQVIDVLIGSIISRILYSERLDSVYLTDYSRPMGVS</sequence>
<dbReference type="Proteomes" id="UP000270094">
    <property type="component" value="Unassembled WGS sequence"/>
</dbReference>
<keyword evidence="4" id="KW-0503">Monooxygenase</keyword>
<dbReference type="InterPro" id="IPR050182">
    <property type="entry name" value="Cytochrome_P450_fam2"/>
</dbReference>
<dbReference type="AlphaFoldDB" id="A0A3P7I7D9"/>
<name>A0A3P7I7D9_STRVU</name>
<dbReference type="GO" id="GO:0005737">
    <property type="term" value="C:cytoplasm"/>
    <property type="evidence" value="ECO:0007669"/>
    <property type="project" value="TreeGrafter"/>
</dbReference>
<proteinExistence type="inferred from homology"/>
<dbReference type="PANTHER" id="PTHR24300">
    <property type="entry name" value="CYTOCHROME P450 508A4-RELATED"/>
    <property type="match status" value="1"/>
</dbReference>
<organism evidence="5 6">
    <name type="scientific">Strongylus vulgaris</name>
    <name type="common">Blood worm</name>
    <dbReference type="NCBI Taxonomy" id="40348"/>
    <lineage>
        <taxon>Eukaryota</taxon>
        <taxon>Metazoa</taxon>
        <taxon>Ecdysozoa</taxon>
        <taxon>Nematoda</taxon>
        <taxon>Chromadorea</taxon>
        <taxon>Rhabditida</taxon>
        <taxon>Rhabditina</taxon>
        <taxon>Rhabditomorpha</taxon>
        <taxon>Strongyloidea</taxon>
        <taxon>Strongylidae</taxon>
        <taxon>Strongylus</taxon>
    </lineage>
</organism>
<dbReference type="GO" id="GO:0020037">
    <property type="term" value="F:heme binding"/>
    <property type="evidence" value="ECO:0007669"/>
    <property type="project" value="InterPro"/>
</dbReference>
<evidence type="ECO:0000256" key="3">
    <source>
        <dbReference type="ARBA" id="ARBA00023004"/>
    </source>
</evidence>
<keyword evidence="6" id="KW-1185">Reference proteome</keyword>
<dbReference type="SUPFAM" id="SSF48264">
    <property type="entry name" value="Cytochrome P450"/>
    <property type="match status" value="1"/>
</dbReference>
<evidence type="ECO:0000256" key="1">
    <source>
        <dbReference type="ARBA" id="ARBA00010617"/>
    </source>
</evidence>
<dbReference type="GO" id="GO:0006082">
    <property type="term" value="P:organic acid metabolic process"/>
    <property type="evidence" value="ECO:0007669"/>
    <property type="project" value="TreeGrafter"/>
</dbReference>
<reference evidence="5 6" key="1">
    <citation type="submission" date="2018-11" db="EMBL/GenBank/DDBJ databases">
        <authorList>
            <consortium name="Pathogen Informatics"/>
        </authorList>
    </citation>
    <scope>NUCLEOTIDE SEQUENCE [LARGE SCALE GENOMIC DNA]</scope>
</reference>
<dbReference type="Gene3D" id="1.10.630.10">
    <property type="entry name" value="Cytochrome P450"/>
    <property type="match status" value="1"/>
</dbReference>
<evidence type="ECO:0000256" key="2">
    <source>
        <dbReference type="ARBA" id="ARBA00022723"/>
    </source>
</evidence>
<dbReference type="GO" id="GO:0016712">
    <property type="term" value="F:oxidoreductase activity, acting on paired donors, with incorporation or reduction of molecular oxygen, reduced flavin or flavoprotein as one donor, and incorporation of one atom of oxygen"/>
    <property type="evidence" value="ECO:0007669"/>
    <property type="project" value="TreeGrafter"/>
</dbReference>
<dbReference type="PANTHER" id="PTHR24300:SF375">
    <property type="entry name" value="CYTOCHROME P450 FAMILY"/>
    <property type="match status" value="1"/>
</dbReference>
<keyword evidence="2" id="KW-0479">Metal-binding</keyword>
<evidence type="ECO:0008006" key="7">
    <source>
        <dbReference type="Google" id="ProtNLM"/>
    </source>
</evidence>
<protein>
    <recommendedName>
        <fullName evidence="7">Cytochrome P450</fullName>
    </recommendedName>
</protein>
<dbReference type="InterPro" id="IPR001128">
    <property type="entry name" value="Cyt_P450"/>
</dbReference>
<evidence type="ECO:0000313" key="6">
    <source>
        <dbReference type="Proteomes" id="UP000270094"/>
    </source>
</evidence>
<keyword evidence="3" id="KW-0408">Iron</keyword>
<accession>A0A3P7I7D9</accession>
<dbReference type="GO" id="GO:0006805">
    <property type="term" value="P:xenobiotic metabolic process"/>
    <property type="evidence" value="ECO:0007669"/>
    <property type="project" value="TreeGrafter"/>
</dbReference>
<gene>
    <name evidence="5" type="ORF">SVUK_LOCUS334</name>
</gene>
<comment type="similarity">
    <text evidence="1">Belongs to the cytochrome P450 family.</text>
</comment>